<gene>
    <name evidence="2" type="ORF">I633_15235</name>
</gene>
<protein>
    <recommendedName>
        <fullName evidence="1">Antitoxin Xre/MbcA/ParS-like toxin-binding domain-containing protein</fullName>
    </recommendedName>
</protein>
<dbReference type="Pfam" id="PF09722">
    <property type="entry name" value="Xre_MbcA_ParS_C"/>
    <property type="match status" value="1"/>
</dbReference>
<dbReference type="InterPro" id="IPR024467">
    <property type="entry name" value="Xre/MbcA/ParS-like_toxin-bd"/>
</dbReference>
<evidence type="ECO:0000313" key="2">
    <source>
        <dbReference type="EMBL" id="AGP78827.1"/>
    </source>
</evidence>
<dbReference type="Proteomes" id="UP000014909">
    <property type="component" value="Chromosome"/>
</dbReference>
<dbReference type="EMBL" id="CP004846">
    <property type="protein sequence ID" value="AGP78827.1"/>
    <property type="molecule type" value="Genomic_DNA"/>
</dbReference>
<feature type="domain" description="Antitoxin Xre/MbcA/ParS-like toxin-binding" evidence="1">
    <location>
        <begin position="12"/>
        <end position="60"/>
    </location>
</feature>
<accession>S5AFC3</accession>
<organism evidence="2 3">
    <name type="scientific">Alteromonas mediterranea 615</name>
    <dbReference type="NCBI Taxonomy" id="1300253"/>
    <lineage>
        <taxon>Bacteria</taxon>
        <taxon>Pseudomonadati</taxon>
        <taxon>Pseudomonadota</taxon>
        <taxon>Gammaproteobacteria</taxon>
        <taxon>Alteromonadales</taxon>
        <taxon>Alteromonadaceae</taxon>
        <taxon>Alteromonas/Salinimonas group</taxon>
        <taxon>Alteromonas</taxon>
    </lineage>
</organism>
<evidence type="ECO:0000259" key="1">
    <source>
        <dbReference type="Pfam" id="PF09722"/>
    </source>
</evidence>
<reference evidence="2 3" key="1">
    <citation type="journal article" date="2013" name="Genome Biol. Evol.">
        <title>Genomic Diversity of "Deep Ecotype" Alteromonas macleodii Isolates: Evidence for Pan-Mediterranean Clonal Frames.</title>
        <authorList>
            <person name="Lopez-Perez M."/>
            <person name="Gonzaga A."/>
            <person name="Rodriguez-Valera F."/>
        </authorList>
    </citation>
    <scope>NUCLEOTIDE SEQUENCE [LARGE SCALE GENOMIC DNA]</scope>
    <source>
        <strain evidence="3">'English Channel 615'</strain>
    </source>
</reference>
<sequence>MKLITKDYLLLQLAEFFEGDSSMADEWLHTPLPILGGKQPTDFTDTEERRQKLLDIIGEMHFGEMA</sequence>
<dbReference type="KEGG" id="amh:I633_15235"/>
<dbReference type="BioCyc" id="AMAC1300253:G12YX-2459-MONOMER"/>
<dbReference type="HOGENOM" id="CLU_2713434_0_0_6"/>
<name>S5AFC3_9ALTE</name>
<evidence type="ECO:0000313" key="3">
    <source>
        <dbReference type="Proteomes" id="UP000014909"/>
    </source>
</evidence>
<proteinExistence type="predicted"/>
<dbReference type="AlphaFoldDB" id="S5AFC3"/>